<evidence type="ECO:0000256" key="1">
    <source>
        <dbReference type="ARBA" id="ARBA00005091"/>
    </source>
</evidence>
<dbReference type="InterPro" id="IPR010139">
    <property type="entry name" value="Imidazole-glycPsynth_HisH"/>
</dbReference>
<evidence type="ECO:0000256" key="9">
    <source>
        <dbReference type="ARBA" id="ARBA00049534"/>
    </source>
</evidence>
<proteinExistence type="inferred from homology"/>
<sequence>MTTIIDYGIGNIKAIVSLLKLLGENYCIATKKEHILNSNRLILPGVGSFDNAMNSFNRSGLRDVIEQVVFNKNIPIIGICIGMHMLTEKSEEGKNLGLGWIDGEVLKLQSNEFSIRLPHMGYNDLSIHTNSQLLKGLAQRPEFYFLHSYYVRCNLLENVQATTNYGIDFHSVISKENIYGVQFHPEKSHLNGSELIKNFIKL</sequence>
<dbReference type="EC" id="3.5.1.2" evidence="10"/>
<dbReference type="InterPro" id="IPR029062">
    <property type="entry name" value="Class_I_gatase-like"/>
</dbReference>
<organism evidence="12 13">
    <name type="scientific">Pedobacter punctiformis</name>
    <dbReference type="NCBI Taxonomy" id="3004097"/>
    <lineage>
        <taxon>Bacteria</taxon>
        <taxon>Pseudomonadati</taxon>
        <taxon>Bacteroidota</taxon>
        <taxon>Sphingobacteriia</taxon>
        <taxon>Sphingobacteriales</taxon>
        <taxon>Sphingobacteriaceae</taxon>
        <taxon>Pedobacter</taxon>
    </lineage>
</organism>
<evidence type="ECO:0000256" key="4">
    <source>
        <dbReference type="ARBA" id="ARBA00022801"/>
    </source>
</evidence>
<dbReference type="EMBL" id="JAPWGM010000001">
    <property type="protein sequence ID" value="MCZ4242907.1"/>
    <property type="molecule type" value="Genomic_DNA"/>
</dbReference>
<dbReference type="Gene3D" id="3.40.50.880">
    <property type="match status" value="1"/>
</dbReference>
<keyword evidence="10" id="KW-0963">Cytoplasm</keyword>
<dbReference type="PANTHER" id="PTHR42701:SF1">
    <property type="entry name" value="IMIDAZOLE GLYCEROL PHOSPHATE SYNTHASE SUBUNIT HISH"/>
    <property type="match status" value="1"/>
</dbReference>
<gene>
    <name evidence="10 12" type="primary">hisH</name>
    <name evidence="12" type="ORF">O0955_02740</name>
</gene>
<keyword evidence="5 10" id="KW-0315">Glutamine amidotransferase</keyword>
<evidence type="ECO:0000256" key="6">
    <source>
        <dbReference type="ARBA" id="ARBA00023102"/>
    </source>
</evidence>
<dbReference type="RefSeq" id="WP_269425990.1">
    <property type="nucleotide sequence ID" value="NZ_JAPWGM010000001.1"/>
</dbReference>
<evidence type="ECO:0000256" key="3">
    <source>
        <dbReference type="ARBA" id="ARBA00022605"/>
    </source>
</evidence>
<dbReference type="EC" id="4.3.2.10" evidence="10"/>
<protein>
    <recommendedName>
        <fullName evidence="10">Imidazole glycerol phosphate synthase subunit HisH</fullName>
        <ecNumber evidence="10">4.3.2.10</ecNumber>
    </recommendedName>
    <alternativeName>
        <fullName evidence="10">IGP synthase glutaminase subunit</fullName>
        <ecNumber evidence="10">3.5.1.2</ecNumber>
    </alternativeName>
    <alternativeName>
        <fullName evidence="10">IGP synthase subunit HisH</fullName>
    </alternativeName>
    <alternativeName>
        <fullName evidence="10">ImGP synthase subunit HisH</fullName>
        <shortName evidence="10">IGPS subunit HisH</shortName>
    </alternativeName>
</protein>
<evidence type="ECO:0000256" key="5">
    <source>
        <dbReference type="ARBA" id="ARBA00022962"/>
    </source>
</evidence>
<comment type="function">
    <text evidence="10">IGPS catalyzes the conversion of PRFAR and glutamine to IGP, AICAR and glutamate. The HisH subunit catalyzes the hydrolysis of glutamine to glutamate and ammonia as part of the synthesis of IGP and AICAR. The resulting ammonia molecule is channeled to the active site of HisF.</text>
</comment>
<feature type="active site" evidence="10">
    <location>
        <position position="186"/>
    </location>
</feature>
<comment type="caution">
    <text evidence="12">The sequence shown here is derived from an EMBL/GenBank/DDBJ whole genome shotgun (WGS) entry which is preliminary data.</text>
</comment>
<evidence type="ECO:0000313" key="12">
    <source>
        <dbReference type="EMBL" id="MCZ4242907.1"/>
    </source>
</evidence>
<comment type="subcellular location">
    <subcellularLocation>
        <location evidence="10">Cytoplasm</location>
    </subcellularLocation>
</comment>
<comment type="pathway">
    <text evidence="1 10">Amino-acid biosynthesis; L-histidine biosynthesis; L-histidine from 5-phospho-alpha-D-ribose 1-diphosphate: step 5/9.</text>
</comment>
<evidence type="ECO:0000256" key="7">
    <source>
        <dbReference type="ARBA" id="ARBA00023239"/>
    </source>
</evidence>
<name>A0ABT4L4R0_9SPHI</name>
<evidence type="ECO:0000256" key="10">
    <source>
        <dbReference type="HAMAP-Rule" id="MF_00278"/>
    </source>
</evidence>
<dbReference type="Proteomes" id="UP001144347">
    <property type="component" value="Unassembled WGS sequence"/>
</dbReference>
<accession>A0ABT4L4R0</accession>
<feature type="active site" description="Nucleophile" evidence="10">
    <location>
        <position position="80"/>
    </location>
</feature>
<dbReference type="NCBIfam" id="TIGR01855">
    <property type="entry name" value="IMP_synth_hisH"/>
    <property type="match status" value="1"/>
</dbReference>
<feature type="domain" description="Glutamine amidotransferase" evidence="11">
    <location>
        <begin position="4"/>
        <end position="200"/>
    </location>
</feature>
<dbReference type="HAMAP" id="MF_00278">
    <property type="entry name" value="HisH"/>
    <property type="match status" value="1"/>
</dbReference>
<dbReference type="Pfam" id="PF00117">
    <property type="entry name" value="GATase"/>
    <property type="match status" value="1"/>
</dbReference>
<comment type="catalytic activity">
    <reaction evidence="9 10">
        <text>L-glutamine + H2O = L-glutamate + NH4(+)</text>
        <dbReference type="Rhea" id="RHEA:15889"/>
        <dbReference type="ChEBI" id="CHEBI:15377"/>
        <dbReference type="ChEBI" id="CHEBI:28938"/>
        <dbReference type="ChEBI" id="CHEBI:29985"/>
        <dbReference type="ChEBI" id="CHEBI:58359"/>
        <dbReference type="EC" id="3.5.1.2"/>
    </reaction>
</comment>
<dbReference type="GO" id="GO:0016829">
    <property type="term" value="F:lyase activity"/>
    <property type="evidence" value="ECO:0007669"/>
    <property type="project" value="UniProtKB-KW"/>
</dbReference>
<dbReference type="PIRSF" id="PIRSF000495">
    <property type="entry name" value="Amidotransf_hisH"/>
    <property type="match status" value="1"/>
</dbReference>
<keyword evidence="13" id="KW-1185">Reference proteome</keyword>
<evidence type="ECO:0000256" key="2">
    <source>
        <dbReference type="ARBA" id="ARBA00011152"/>
    </source>
</evidence>
<keyword evidence="6 10" id="KW-0368">Histidine biosynthesis</keyword>
<dbReference type="SUPFAM" id="SSF52317">
    <property type="entry name" value="Class I glutamine amidotransferase-like"/>
    <property type="match status" value="1"/>
</dbReference>
<feature type="active site" evidence="10">
    <location>
        <position position="184"/>
    </location>
</feature>
<dbReference type="PROSITE" id="PS51273">
    <property type="entry name" value="GATASE_TYPE_1"/>
    <property type="match status" value="1"/>
</dbReference>
<dbReference type="CDD" id="cd01748">
    <property type="entry name" value="GATase1_IGP_Synthase"/>
    <property type="match status" value="1"/>
</dbReference>
<comment type="catalytic activity">
    <reaction evidence="8 10">
        <text>5-[(5-phospho-1-deoxy-D-ribulos-1-ylimino)methylamino]-1-(5-phospho-beta-D-ribosyl)imidazole-4-carboxamide + L-glutamine = D-erythro-1-(imidazol-4-yl)glycerol 3-phosphate + 5-amino-1-(5-phospho-beta-D-ribosyl)imidazole-4-carboxamide + L-glutamate + H(+)</text>
        <dbReference type="Rhea" id="RHEA:24793"/>
        <dbReference type="ChEBI" id="CHEBI:15378"/>
        <dbReference type="ChEBI" id="CHEBI:29985"/>
        <dbReference type="ChEBI" id="CHEBI:58278"/>
        <dbReference type="ChEBI" id="CHEBI:58359"/>
        <dbReference type="ChEBI" id="CHEBI:58475"/>
        <dbReference type="ChEBI" id="CHEBI:58525"/>
        <dbReference type="EC" id="4.3.2.10"/>
    </reaction>
</comment>
<comment type="subunit">
    <text evidence="2 10">Heterodimer of HisH and HisF.</text>
</comment>
<evidence type="ECO:0000256" key="8">
    <source>
        <dbReference type="ARBA" id="ARBA00047838"/>
    </source>
</evidence>
<keyword evidence="3 10" id="KW-0028">Amino-acid biosynthesis</keyword>
<keyword evidence="4 10" id="KW-0378">Hydrolase</keyword>
<evidence type="ECO:0000259" key="11">
    <source>
        <dbReference type="Pfam" id="PF00117"/>
    </source>
</evidence>
<dbReference type="PANTHER" id="PTHR42701">
    <property type="entry name" value="IMIDAZOLE GLYCEROL PHOSPHATE SYNTHASE SUBUNIT HISH"/>
    <property type="match status" value="1"/>
</dbReference>
<dbReference type="InterPro" id="IPR017926">
    <property type="entry name" value="GATASE"/>
</dbReference>
<evidence type="ECO:0000313" key="13">
    <source>
        <dbReference type="Proteomes" id="UP001144347"/>
    </source>
</evidence>
<reference evidence="12" key="1">
    <citation type="submission" date="2022-12" db="EMBL/GenBank/DDBJ databases">
        <title>Genome sequence of HCMS5-2.</title>
        <authorList>
            <person name="Woo H."/>
        </authorList>
    </citation>
    <scope>NUCLEOTIDE SEQUENCE</scope>
    <source>
        <strain evidence="12">HCMS5-2</strain>
    </source>
</reference>
<keyword evidence="7 10" id="KW-0456">Lyase</keyword>